<keyword evidence="1" id="KW-0433">Leucine-rich repeat</keyword>
<dbReference type="Pfam" id="PF00931">
    <property type="entry name" value="NB-ARC"/>
    <property type="match status" value="1"/>
</dbReference>
<protein>
    <recommendedName>
        <fullName evidence="5">TIR domain-containing protein</fullName>
    </recommendedName>
</protein>
<dbReference type="PROSITE" id="PS50104">
    <property type="entry name" value="TIR"/>
    <property type="match status" value="1"/>
</dbReference>
<dbReference type="PANTHER" id="PTHR11017">
    <property type="entry name" value="LEUCINE-RICH REPEAT-CONTAINING PROTEIN"/>
    <property type="match status" value="1"/>
</dbReference>
<name>A0AAW1Y384_RUBAR</name>
<dbReference type="InterPro" id="IPR032675">
    <property type="entry name" value="LRR_dom_sf"/>
</dbReference>
<evidence type="ECO:0000259" key="5">
    <source>
        <dbReference type="PROSITE" id="PS50104"/>
    </source>
</evidence>
<evidence type="ECO:0000256" key="3">
    <source>
        <dbReference type="ARBA" id="ARBA00022821"/>
    </source>
</evidence>
<dbReference type="Gene3D" id="3.40.50.10140">
    <property type="entry name" value="Toll/interleukin-1 receptor homology (TIR) domain"/>
    <property type="match status" value="1"/>
</dbReference>
<feature type="compositionally biased region" description="Acidic residues" evidence="4">
    <location>
        <begin position="1038"/>
        <end position="1048"/>
    </location>
</feature>
<evidence type="ECO:0000256" key="2">
    <source>
        <dbReference type="ARBA" id="ARBA00022737"/>
    </source>
</evidence>
<dbReference type="Pfam" id="PF23282">
    <property type="entry name" value="WHD_ROQ1"/>
    <property type="match status" value="1"/>
</dbReference>
<evidence type="ECO:0000256" key="4">
    <source>
        <dbReference type="SAM" id="MobiDB-lite"/>
    </source>
</evidence>
<dbReference type="GO" id="GO:0043531">
    <property type="term" value="F:ADP binding"/>
    <property type="evidence" value="ECO:0007669"/>
    <property type="project" value="InterPro"/>
</dbReference>
<dbReference type="Gene3D" id="1.10.8.430">
    <property type="entry name" value="Helical domain of apoptotic protease-activating factors"/>
    <property type="match status" value="1"/>
</dbReference>
<dbReference type="GO" id="GO:0006952">
    <property type="term" value="P:defense response"/>
    <property type="evidence" value="ECO:0007669"/>
    <property type="project" value="UniProtKB-KW"/>
</dbReference>
<dbReference type="Pfam" id="PF01582">
    <property type="entry name" value="TIR"/>
    <property type="match status" value="1"/>
</dbReference>
<dbReference type="GO" id="GO:0007165">
    <property type="term" value="P:signal transduction"/>
    <property type="evidence" value="ECO:0007669"/>
    <property type="project" value="InterPro"/>
</dbReference>
<sequence>MVRPIFYKVDPSDVRHHGDSFGEALAAHEFNLKDNSEKVQKWKAALTEAANLSGDSESNLINDIAKEISQAIIRCTSLDVAEYPVGIVPRVEDINKLLDVQSRDVRMVGLWGTGGIGKTTIAKAVYNSITHKFEGTCFLESVREKSTCNDGLVKLQETLLFEVLGREEFKVTNSAKGITTIKERLRNKSVLLVLDDVNNLNQLKNLAGGLNWFGTGSRIIITTRDHSLLVARDIYLIYNVEELDDHEAVELFSWNAFKRKEPLKDYVELTKRAIGYAQGLPLALTVLGSHLYARNLQTWKVTLEGFKSPEIQQILKVSYDALDVNMQQVFLDIACFFKGERTDYVIQALKGCDLPEYGINVLVEKALINIDHGFIWMHDLLEEMGKDIVYQESPSDPGERSRLWFHGDVFQVLTENTGTSKITGIKVQLPKDSDAIFLSGTTFSKMRNLRFLIHCAGSFSGGLVYLPNNLRVVDWPDCPFQSLPFDFNPTKLAVLSMPGCRITGILEGIKLLKHLTSINLRNCEYLMKVPNLSGIPNLQTLDLQQCQNLVEVDHSVGFLDKLEKFNLFGCSSLTIFPTIASWNSLRSLMLLDCKRLENFIEIVNKMQSVELLNLCGSGIKELPSWIGYLTSLTTLDVSSTLIQELPSSIGGLTSLTALYMSGTPIKELPSSIGGLTSLTALYVSGTPIKKLPSSIGGLTSLTTLDVSRTPIKELPSSIGGLTSLTALDVSRTPIKELPSSIGGLTSLTALYMSGTPIKELPSSTHLDLSWCPKLVTFAKHLDLSDSSFDRLPACISKFRQLGSINLRGCKWLRDVSELPPFIGEITLADCVSLEVFSALWNILEHKDAPDNVRMNLSNCYRLVGNLGIDMVSKMAKALLTQAVDGGLRRSLRCYIKLPSFSGWEVPKWFHYRKEDVCELLIEIPHSLLWGSIGMVVGVIFEITQVPSLSWNDIEVTLDGITISRNSYDNFISEILGYHVCFKYIGLDNLWKQQVDKKVDQSLPHMFRAAFRDCPWGGYSKPLLVKSCGLHLDNMLGNDDGDDAEEENYDDNRTYSRY</sequence>
<dbReference type="InterPro" id="IPR058192">
    <property type="entry name" value="WHD_ROQ1-like"/>
</dbReference>
<dbReference type="InterPro" id="IPR035897">
    <property type="entry name" value="Toll_tir_struct_dom_sf"/>
</dbReference>
<dbReference type="GO" id="GO:0051707">
    <property type="term" value="P:response to other organism"/>
    <property type="evidence" value="ECO:0007669"/>
    <property type="project" value="UniProtKB-ARBA"/>
</dbReference>
<dbReference type="SUPFAM" id="SSF52058">
    <property type="entry name" value="L domain-like"/>
    <property type="match status" value="2"/>
</dbReference>
<dbReference type="InterPro" id="IPR002182">
    <property type="entry name" value="NB-ARC"/>
</dbReference>
<organism evidence="6 7">
    <name type="scientific">Rubus argutus</name>
    <name type="common">Southern blackberry</name>
    <dbReference type="NCBI Taxonomy" id="59490"/>
    <lineage>
        <taxon>Eukaryota</taxon>
        <taxon>Viridiplantae</taxon>
        <taxon>Streptophyta</taxon>
        <taxon>Embryophyta</taxon>
        <taxon>Tracheophyta</taxon>
        <taxon>Spermatophyta</taxon>
        <taxon>Magnoliopsida</taxon>
        <taxon>eudicotyledons</taxon>
        <taxon>Gunneridae</taxon>
        <taxon>Pentapetalae</taxon>
        <taxon>rosids</taxon>
        <taxon>fabids</taxon>
        <taxon>Rosales</taxon>
        <taxon>Rosaceae</taxon>
        <taxon>Rosoideae</taxon>
        <taxon>Rosoideae incertae sedis</taxon>
        <taxon>Rubus</taxon>
    </lineage>
</organism>
<dbReference type="SMART" id="SM00369">
    <property type="entry name" value="LRR_TYP"/>
    <property type="match status" value="6"/>
</dbReference>
<accession>A0AAW1Y384</accession>
<dbReference type="InterPro" id="IPR000157">
    <property type="entry name" value="TIR_dom"/>
</dbReference>
<keyword evidence="7" id="KW-1185">Reference proteome</keyword>
<dbReference type="SUPFAM" id="SSF52540">
    <property type="entry name" value="P-loop containing nucleoside triphosphate hydrolases"/>
    <property type="match status" value="1"/>
</dbReference>
<gene>
    <name evidence="6" type="ORF">M0R45_008952</name>
</gene>
<keyword evidence="3" id="KW-0611">Plant defense</keyword>
<reference evidence="6 7" key="1">
    <citation type="journal article" date="2023" name="G3 (Bethesda)">
        <title>A chromosome-length genome assembly and annotation of blackberry (Rubus argutus, cv. 'Hillquist').</title>
        <authorList>
            <person name="Bruna T."/>
            <person name="Aryal R."/>
            <person name="Dudchenko O."/>
            <person name="Sargent D.J."/>
            <person name="Mead D."/>
            <person name="Buti M."/>
            <person name="Cavallini A."/>
            <person name="Hytonen T."/>
            <person name="Andres J."/>
            <person name="Pham M."/>
            <person name="Weisz D."/>
            <person name="Mascagni F."/>
            <person name="Usai G."/>
            <person name="Natali L."/>
            <person name="Bassil N."/>
            <person name="Fernandez G.E."/>
            <person name="Lomsadze A."/>
            <person name="Armour M."/>
            <person name="Olukolu B."/>
            <person name="Poorten T."/>
            <person name="Britton C."/>
            <person name="Davik J."/>
            <person name="Ashrafi H."/>
            <person name="Aiden E.L."/>
            <person name="Borodovsky M."/>
            <person name="Worthington M."/>
        </authorList>
    </citation>
    <scope>NUCLEOTIDE SEQUENCE [LARGE SCALE GENOMIC DNA]</scope>
    <source>
        <strain evidence="6">PI 553951</strain>
    </source>
</reference>
<evidence type="ECO:0000256" key="1">
    <source>
        <dbReference type="ARBA" id="ARBA00022614"/>
    </source>
</evidence>
<dbReference type="SUPFAM" id="SSF52200">
    <property type="entry name" value="Toll/Interleukin receptor TIR domain"/>
    <property type="match status" value="1"/>
</dbReference>
<keyword evidence="2" id="KW-0677">Repeat</keyword>
<dbReference type="Gene3D" id="3.80.10.10">
    <property type="entry name" value="Ribonuclease Inhibitor"/>
    <property type="match status" value="3"/>
</dbReference>
<dbReference type="InterPro" id="IPR044974">
    <property type="entry name" value="Disease_R_plants"/>
</dbReference>
<feature type="domain" description="TIR" evidence="5">
    <location>
        <begin position="1"/>
        <end position="72"/>
    </location>
</feature>
<dbReference type="PANTHER" id="PTHR11017:SF578">
    <property type="entry name" value="ADP-RIBOSYL CYCLASE_CYCLIC ADP-RIBOSE HYDROLASE"/>
    <property type="match status" value="1"/>
</dbReference>
<comment type="caution">
    <text evidence="6">The sequence shown here is derived from an EMBL/GenBank/DDBJ whole genome shotgun (WGS) entry which is preliminary data.</text>
</comment>
<feature type="region of interest" description="Disordered" evidence="4">
    <location>
        <begin position="1038"/>
        <end position="1057"/>
    </location>
</feature>
<dbReference type="InterPro" id="IPR055414">
    <property type="entry name" value="LRR_R13L4/SHOC2-like"/>
</dbReference>
<dbReference type="PRINTS" id="PR00364">
    <property type="entry name" value="DISEASERSIST"/>
</dbReference>
<dbReference type="EMBL" id="JBEDUW010000002">
    <property type="protein sequence ID" value="KAK9943342.1"/>
    <property type="molecule type" value="Genomic_DNA"/>
</dbReference>
<dbReference type="AlphaFoldDB" id="A0AAW1Y384"/>
<evidence type="ECO:0000313" key="6">
    <source>
        <dbReference type="EMBL" id="KAK9943342.1"/>
    </source>
</evidence>
<dbReference type="InterPro" id="IPR003591">
    <property type="entry name" value="Leu-rich_rpt_typical-subtyp"/>
</dbReference>
<dbReference type="InterPro" id="IPR042197">
    <property type="entry name" value="Apaf_helical"/>
</dbReference>
<dbReference type="Proteomes" id="UP001457282">
    <property type="component" value="Unassembled WGS sequence"/>
</dbReference>
<proteinExistence type="predicted"/>
<dbReference type="Pfam" id="PF23598">
    <property type="entry name" value="LRR_14"/>
    <property type="match status" value="1"/>
</dbReference>
<dbReference type="InterPro" id="IPR027417">
    <property type="entry name" value="P-loop_NTPase"/>
</dbReference>
<dbReference type="Gene3D" id="3.40.50.300">
    <property type="entry name" value="P-loop containing nucleotide triphosphate hydrolases"/>
    <property type="match status" value="1"/>
</dbReference>
<evidence type="ECO:0000313" key="7">
    <source>
        <dbReference type="Proteomes" id="UP001457282"/>
    </source>
</evidence>